<dbReference type="InterPro" id="IPR022643">
    <property type="entry name" value="De-COase2_C"/>
</dbReference>
<evidence type="ECO:0000313" key="6">
    <source>
        <dbReference type="EMBL" id="MBK3516117.1"/>
    </source>
</evidence>
<dbReference type="InterPro" id="IPR000183">
    <property type="entry name" value="Orn/DAP/Arg_de-COase"/>
</dbReference>
<feature type="domain" description="Orn/DAP/Arg decarboxylase 2 N-terminal" evidence="5">
    <location>
        <begin position="21"/>
        <end position="262"/>
    </location>
</feature>
<dbReference type="PANTHER" id="PTHR43727">
    <property type="entry name" value="DIAMINOPIMELATE DECARBOXYLASE"/>
    <property type="match status" value="1"/>
</dbReference>
<evidence type="ECO:0000259" key="5">
    <source>
        <dbReference type="Pfam" id="PF02784"/>
    </source>
</evidence>
<dbReference type="Gene3D" id="3.20.20.10">
    <property type="entry name" value="Alanine racemase"/>
    <property type="match status" value="1"/>
</dbReference>
<organism evidence="6 7">
    <name type="scientific">Carboxylicivirga marina</name>
    <dbReference type="NCBI Taxonomy" id="2800988"/>
    <lineage>
        <taxon>Bacteria</taxon>
        <taxon>Pseudomonadati</taxon>
        <taxon>Bacteroidota</taxon>
        <taxon>Bacteroidia</taxon>
        <taxon>Marinilabiliales</taxon>
        <taxon>Marinilabiliaceae</taxon>
        <taxon>Carboxylicivirga</taxon>
    </lineage>
</organism>
<sequence>MKLKCLIDKYDTPLYVYSEEAIRNNYQMIERAFPYRPNQIHYAVMCNNYPDVLKTIQLLGGSVQINSLRELELVKKLGFKDEHISFTSIGLNEKSIKELINNQLTVNLDSLEEVEKYCKAGRGKHFGIRVNIVVDIPLEAGHTNSYRHTDVGIREQDFKSVKLIAARYGCKVIGVHGYLASNLLDSSPFFYYADYLKRCAKQFPDIEYINFGSGFGVFCDSAEKQFDFKKTGQYYSDITTELSTFFKRDIQLKIEPGRSLIAAAGILLAKVTNVKQLEHKRQVAINVGFGGFARPKLYDACHLIEVAGKDKIQGVYDVRAATVLQTDFIARDRSLPMIEEDDIVVIRNTGAYGMVMASGFPGCIKPKEIMISSFADIL</sequence>
<name>A0ABS1HEQ4_9BACT</name>
<dbReference type="InterPro" id="IPR029066">
    <property type="entry name" value="PLP-binding_barrel"/>
</dbReference>
<dbReference type="PRINTS" id="PR01179">
    <property type="entry name" value="ODADCRBXLASE"/>
</dbReference>
<dbReference type="Proteomes" id="UP000605676">
    <property type="component" value="Unassembled WGS sequence"/>
</dbReference>
<dbReference type="InterPro" id="IPR009006">
    <property type="entry name" value="Ala_racemase/Decarboxylase_C"/>
</dbReference>
<evidence type="ECO:0000313" key="7">
    <source>
        <dbReference type="Proteomes" id="UP000605676"/>
    </source>
</evidence>
<evidence type="ECO:0000256" key="2">
    <source>
        <dbReference type="ARBA" id="ARBA00022898"/>
    </source>
</evidence>
<dbReference type="RefSeq" id="WP_200463350.1">
    <property type="nucleotide sequence ID" value="NZ_JAENRR010000003.1"/>
</dbReference>
<accession>A0ABS1HEQ4</accession>
<dbReference type="SUPFAM" id="SSF51419">
    <property type="entry name" value="PLP-binding barrel"/>
    <property type="match status" value="1"/>
</dbReference>
<comment type="caution">
    <text evidence="6">The sequence shown here is derived from an EMBL/GenBank/DDBJ whole genome shotgun (WGS) entry which is preliminary data.</text>
</comment>
<keyword evidence="7" id="KW-1185">Reference proteome</keyword>
<feature type="domain" description="Orn/DAP/Arg decarboxylase 2 C-terminal" evidence="4">
    <location>
        <begin position="15"/>
        <end position="350"/>
    </location>
</feature>
<protein>
    <submittedName>
        <fullName evidence="6">Alanine racemase</fullName>
    </submittedName>
</protein>
<evidence type="ECO:0000259" key="4">
    <source>
        <dbReference type="Pfam" id="PF00278"/>
    </source>
</evidence>
<dbReference type="PANTHER" id="PTHR43727:SF2">
    <property type="entry name" value="GROUP IV DECARBOXYLASE"/>
    <property type="match status" value="1"/>
</dbReference>
<keyword evidence="2" id="KW-0663">Pyridoxal phosphate</keyword>
<comment type="similarity">
    <text evidence="3">Belongs to the Orn/Lys/Arg decarboxylase class-II family.</text>
</comment>
<dbReference type="Pfam" id="PF00278">
    <property type="entry name" value="Orn_DAP_Arg_deC"/>
    <property type="match status" value="1"/>
</dbReference>
<dbReference type="EMBL" id="JAENRR010000003">
    <property type="protein sequence ID" value="MBK3516117.1"/>
    <property type="molecule type" value="Genomic_DNA"/>
</dbReference>
<evidence type="ECO:0000256" key="1">
    <source>
        <dbReference type="ARBA" id="ARBA00001933"/>
    </source>
</evidence>
<dbReference type="Pfam" id="PF02784">
    <property type="entry name" value="Orn_Arg_deC_N"/>
    <property type="match status" value="1"/>
</dbReference>
<comment type="cofactor">
    <cofactor evidence="1">
        <name>pyridoxal 5'-phosphate</name>
        <dbReference type="ChEBI" id="CHEBI:597326"/>
    </cofactor>
</comment>
<gene>
    <name evidence="6" type="ORF">JIV24_02110</name>
</gene>
<dbReference type="InterPro" id="IPR022644">
    <property type="entry name" value="De-COase2_N"/>
</dbReference>
<dbReference type="SUPFAM" id="SSF50621">
    <property type="entry name" value="Alanine racemase C-terminal domain-like"/>
    <property type="match status" value="1"/>
</dbReference>
<proteinExistence type="inferred from homology"/>
<reference evidence="6 7" key="1">
    <citation type="submission" date="2021-01" db="EMBL/GenBank/DDBJ databases">
        <title>Carboxyliciviraga sp.nov., isolated from coastal sediments.</title>
        <authorList>
            <person name="Lu D."/>
            <person name="Zhang T."/>
        </authorList>
    </citation>
    <scope>NUCLEOTIDE SEQUENCE [LARGE SCALE GENOMIC DNA]</scope>
    <source>
        <strain evidence="6 7">N1Y132</strain>
    </source>
</reference>
<evidence type="ECO:0000256" key="3">
    <source>
        <dbReference type="RuleBase" id="RU003737"/>
    </source>
</evidence>
<dbReference type="Gene3D" id="2.40.37.10">
    <property type="entry name" value="Lyase, Ornithine Decarboxylase, Chain A, domain 1"/>
    <property type="match status" value="1"/>
</dbReference>